<dbReference type="HOGENOM" id="CLU_989048_0_0_2"/>
<feature type="domain" description="DUF2154" evidence="2">
    <location>
        <begin position="80"/>
        <end position="173"/>
    </location>
</feature>
<keyword evidence="1" id="KW-0472">Membrane</keyword>
<dbReference type="eggNOG" id="arCOG03825">
    <property type="taxonomic scope" value="Archaea"/>
</dbReference>
<evidence type="ECO:0000259" key="2">
    <source>
        <dbReference type="Pfam" id="PF17115"/>
    </source>
</evidence>
<dbReference type="STRING" id="593750.Metfor_0506"/>
<accession>L0HCQ2</accession>
<dbReference type="Pfam" id="PF17115">
    <property type="entry name" value="Toast_rack_N"/>
    <property type="match status" value="1"/>
</dbReference>
<dbReference type="GeneID" id="14309179"/>
<dbReference type="InParanoid" id="L0HCQ2"/>
<dbReference type="Proteomes" id="UP000010824">
    <property type="component" value="Chromosome"/>
</dbReference>
<name>L0HCQ2_METFS</name>
<evidence type="ECO:0000313" key="3">
    <source>
        <dbReference type="EMBL" id="AGB01576.1"/>
    </source>
</evidence>
<organism evidence="3 4">
    <name type="scientific">Methanoregula formicica (strain DSM 22288 / NBRC 105244 / SMSP)</name>
    <dbReference type="NCBI Taxonomy" id="593750"/>
    <lineage>
        <taxon>Archaea</taxon>
        <taxon>Methanobacteriati</taxon>
        <taxon>Methanobacteriota</taxon>
        <taxon>Stenosarchaea group</taxon>
        <taxon>Methanomicrobia</taxon>
        <taxon>Methanomicrobiales</taxon>
        <taxon>Methanoregulaceae</taxon>
        <taxon>Methanoregula</taxon>
    </lineage>
</organism>
<dbReference type="OrthoDB" id="47306at224756"/>
<dbReference type="AlphaFoldDB" id="L0HCQ2"/>
<dbReference type="EMBL" id="CP003167">
    <property type="protein sequence ID" value="AGB01576.1"/>
    <property type="molecule type" value="Genomic_DNA"/>
</dbReference>
<proteinExistence type="predicted"/>
<feature type="transmembrane region" description="Helical" evidence="1">
    <location>
        <begin position="28"/>
        <end position="49"/>
    </location>
</feature>
<reference evidence="3 4" key="2">
    <citation type="journal article" date="2014" name="Genome Announc.">
        <title>Complete Genome Sequence of Methanoregula formicica SMSPT, a Mesophilic Hydrogenotrophic Methanogen Isolated from a Methanogenic Upflow Anaerobic Sludge Blanket Reactor.</title>
        <authorList>
            <person name="Yamamoto K."/>
            <person name="Tamaki H."/>
            <person name="Cadillo-Quiroz H."/>
            <person name="Imachi H."/>
            <person name="Kyrpides N."/>
            <person name="Woyke T."/>
            <person name="Goodwin L."/>
            <person name="Zinder S.H."/>
            <person name="Kamagata Y."/>
            <person name="Liu W.T."/>
        </authorList>
    </citation>
    <scope>NUCLEOTIDE SEQUENCE [LARGE SCALE GENOMIC DNA]</scope>
    <source>
        <strain evidence="4">DSM 22288 / NBRC 105244 / SMSP</strain>
    </source>
</reference>
<gene>
    <name evidence="3" type="ordered locus">Metfor_0506</name>
</gene>
<evidence type="ECO:0000313" key="4">
    <source>
        <dbReference type="Proteomes" id="UP000010824"/>
    </source>
</evidence>
<sequence>MTDSREKPGLQVSSHDTLNIGSTRVTRIVLWLGAITIVSFLIGFGILALSGELPQSKDQDFSPFRHTAFLSPGKTTVPLDGAGYGDVALTLGAGELRVQGGAPDDMLMDASIFSKAPEWEPELVQSVNGSRKTVALTDKGHKTKEWFSVDSPNSWTIALNNGVPVNLEVNVGAGDCRIDLDGMTLGSLDVHNGAGDTTITLGRSQNQPFDAVIRNGIGDLTLRVPRESNTRIRAVTGLGEISNNGLVQDGDIFVTAGFNPAIAVNEITLNQGVGSISLEAL</sequence>
<dbReference type="InterPro" id="IPR031346">
    <property type="entry name" value="DUF2154_N"/>
</dbReference>
<evidence type="ECO:0000256" key="1">
    <source>
        <dbReference type="SAM" id="Phobius"/>
    </source>
</evidence>
<keyword evidence="4" id="KW-1185">Reference proteome</keyword>
<protein>
    <recommendedName>
        <fullName evidence="2">DUF2154 domain-containing protein</fullName>
    </recommendedName>
</protein>
<dbReference type="KEGG" id="mfo:Metfor_0506"/>
<keyword evidence="1" id="KW-1133">Transmembrane helix</keyword>
<reference evidence="4" key="1">
    <citation type="submission" date="2011-12" db="EMBL/GenBank/DDBJ databases">
        <title>Complete sequence of Methanoregula formicicum SMSP.</title>
        <authorList>
            <person name="Lucas S."/>
            <person name="Han J."/>
            <person name="Lapidus A."/>
            <person name="Cheng J.-F."/>
            <person name="Goodwin L."/>
            <person name="Pitluck S."/>
            <person name="Peters L."/>
            <person name="Ovchinnikova G."/>
            <person name="Teshima H."/>
            <person name="Detter J.C."/>
            <person name="Han C."/>
            <person name="Tapia R."/>
            <person name="Land M."/>
            <person name="Hauser L."/>
            <person name="Kyrpides N."/>
            <person name="Ivanova N."/>
            <person name="Pagani I."/>
            <person name="Imachi H."/>
            <person name="Tamaki H."/>
            <person name="Sekiguchi Y."/>
            <person name="Kamagata Y."/>
            <person name="Cadillo-Quiroz H."/>
            <person name="Zinder S."/>
            <person name="Liu W.-T."/>
            <person name="Woyke T."/>
        </authorList>
    </citation>
    <scope>NUCLEOTIDE SEQUENCE [LARGE SCALE GENOMIC DNA]</scope>
    <source>
        <strain evidence="4">DSM 22288 / NBRC 105244 / SMSP</strain>
    </source>
</reference>
<dbReference type="RefSeq" id="WP_015284540.1">
    <property type="nucleotide sequence ID" value="NC_019943.1"/>
</dbReference>
<keyword evidence="1" id="KW-0812">Transmembrane</keyword>